<dbReference type="RefSeq" id="WP_014110380.1">
    <property type="nucleotide sequence ID" value="NC_016041.1"/>
</dbReference>
<dbReference type="Pfam" id="PF00512">
    <property type="entry name" value="HisKA"/>
    <property type="match status" value="1"/>
</dbReference>
<evidence type="ECO:0000259" key="11">
    <source>
        <dbReference type="PROSITE" id="PS50109"/>
    </source>
</evidence>
<dbReference type="KEGG" id="gni:GNIT_3415"/>
<sequence length="536" mass="59641">MLIILSALVALLVISVSLAIYLTVVARNKARLILDDRNNVRHLLNNLPGMAYQAHNLPDWPIILVSEGCEDLTGWSQDAFESSDVLWGKLIHPDDYAHVCEVVERALSNKTIFELEYRIITKNKDVRLVWERGEAVFSMLHNKLIVEGFITDITTVKLVEKEVLSIHAFSDAIVSSVSEGVVTIDHTGLIKSFNNAAQAMFGYTFDEVKNKNIKSLMPSSYADHHDQYLSNYLRNHQANIIGVGRELQAKRKDGSVFAIHLSISEIQSHEKTMFVGLIRDITLQRAAAEQARKHIEQMAHVERLNSLGEMAAGIAHEVSQPLTAISLFSQSGKSLCNSGKFERLPEIFEKVSQHARRAGAVLERMQVMTKQGDRQKELVDCNVLIDDVVKLAESDAKIRNISIKTSRCKSGTHVFVDIVQMQQVMLNLLRNGMEAMEVSKLKNGSTIELRADLISQTPHRPNRQTAVKIAVIDSGCGLSNKMTDKLFTAFSSTKENGMGIGLSISKSILQEHGGRIHYSSNSPAGTVFFFILPVVD</sequence>
<keyword evidence="8" id="KW-0902">Two-component regulatory system</keyword>
<evidence type="ECO:0000256" key="10">
    <source>
        <dbReference type="ARBA" id="ARBA00070616"/>
    </source>
</evidence>
<dbReference type="AlphaFoldDB" id="G4QN90"/>
<name>G4QN90_GLANF</name>
<dbReference type="InterPro" id="IPR036890">
    <property type="entry name" value="HATPase_C_sf"/>
</dbReference>
<dbReference type="InterPro" id="IPR013655">
    <property type="entry name" value="PAS_fold_3"/>
</dbReference>
<dbReference type="Gene3D" id="3.30.565.10">
    <property type="entry name" value="Histidine kinase-like ATPase, C-terminal domain"/>
    <property type="match status" value="1"/>
</dbReference>
<dbReference type="InterPro" id="IPR000700">
    <property type="entry name" value="PAS-assoc_C"/>
</dbReference>
<dbReference type="OrthoDB" id="7052769at2"/>
<feature type="domain" description="PAC" evidence="13">
    <location>
        <begin position="243"/>
        <end position="293"/>
    </location>
</feature>
<dbReference type="CDD" id="cd00082">
    <property type="entry name" value="HisKA"/>
    <property type="match status" value="1"/>
</dbReference>
<organism evidence="14 15">
    <name type="scientific">Glaciecola nitratireducens (strain JCM 12485 / KCTC 12276 / FR1064)</name>
    <dbReference type="NCBI Taxonomy" id="1085623"/>
    <lineage>
        <taxon>Bacteria</taxon>
        <taxon>Pseudomonadati</taxon>
        <taxon>Pseudomonadota</taxon>
        <taxon>Gammaproteobacteria</taxon>
        <taxon>Alteromonadales</taxon>
        <taxon>Alteromonadaceae</taxon>
        <taxon>Brumicola</taxon>
    </lineage>
</organism>
<dbReference type="Pfam" id="PF13426">
    <property type="entry name" value="PAS_9"/>
    <property type="match status" value="1"/>
</dbReference>
<dbReference type="PROSITE" id="PS50109">
    <property type="entry name" value="HIS_KIN"/>
    <property type="match status" value="1"/>
</dbReference>
<accession>G4QN90</accession>
<evidence type="ECO:0000256" key="4">
    <source>
        <dbReference type="ARBA" id="ARBA00022679"/>
    </source>
</evidence>
<dbReference type="InterPro" id="IPR036097">
    <property type="entry name" value="HisK_dim/P_sf"/>
</dbReference>
<evidence type="ECO:0000259" key="12">
    <source>
        <dbReference type="PROSITE" id="PS50112"/>
    </source>
</evidence>
<evidence type="ECO:0000256" key="8">
    <source>
        <dbReference type="ARBA" id="ARBA00023012"/>
    </source>
</evidence>
<evidence type="ECO:0000313" key="14">
    <source>
        <dbReference type="EMBL" id="AEP31509.1"/>
    </source>
</evidence>
<protein>
    <recommendedName>
        <fullName evidence="10">Sensor protein FixL</fullName>
        <ecNumber evidence="2">2.7.13.3</ecNumber>
    </recommendedName>
</protein>
<dbReference type="SUPFAM" id="SSF55785">
    <property type="entry name" value="PYP-like sensor domain (PAS domain)"/>
    <property type="match status" value="2"/>
</dbReference>
<dbReference type="InterPro" id="IPR003661">
    <property type="entry name" value="HisK_dim/P_dom"/>
</dbReference>
<dbReference type="PANTHER" id="PTHR43065">
    <property type="entry name" value="SENSOR HISTIDINE KINASE"/>
    <property type="match status" value="1"/>
</dbReference>
<dbReference type="EMBL" id="CP003060">
    <property type="protein sequence ID" value="AEP31509.1"/>
    <property type="molecule type" value="Genomic_DNA"/>
</dbReference>
<dbReference type="Gene3D" id="1.10.287.130">
    <property type="match status" value="1"/>
</dbReference>
<evidence type="ECO:0000256" key="2">
    <source>
        <dbReference type="ARBA" id="ARBA00012438"/>
    </source>
</evidence>
<keyword evidence="5" id="KW-0547">Nucleotide-binding</keyword>
<evidence type="ECO:0000256" key="7">
    <source>
        <dbReference type="ARBA" id="ARBA00022840"/>
    </source>
</evidence>
<dbReference type="SMART" id="SM00091">
    <property type="entry name" value="PAS"/>
    <property type="match status" value="2"/>
</dbReference>
<dbReference type="eggNOG" id="COG4191">
    <property type="taxonomic scope" value="Bacteria"/>
</dbReference>
<dbReference type="PANTHER" id="PTHR43065:SF10">
    <property type="entry name" value="PEROXIDE STRESS-ACTIVATED HISTIDINE KINASE MAK3"/>
    <property type="match status" value="1"/>
</dbReference>
<feature type="domain" description="Histidine kinase" evidence="11">
    <location>
        <begin position="313"/>
        <end position="536"/>
    </location>
</feature>
<evidence type="ECO:0000256" key="1">
    <source>
        <dbReference type="ARBA" id="ARBA00000085"/>
    </source>
</evidence>
<evidence type="ECO:0000256" key="9">
    <source>
        <dbReference type="ARBA" id="ARBA00059827"/>
    </source>
</evidence>
<dbReference type="PROSITE" id="PS50112">
    <property type="entry name" value="PAS"/>
    <property type="match status" value="2"/>
</dbReference>
<keyword evidence="7" id="KW-0067">ATP-binding</keyword>
<dbReference type="InterPro" id="IPR000014">
    <property type="entry name" value="PAS"/>
</dbReference>
<dbReference type="eggNOG" id="COG3452">
    <property type="taxonomic scope" value="Bacteria"/>
</dbReference>
<proteinExistence type="predicted"/>
<dbReference type="FunFam" id="3.30.450.20:FF:000060">
    <property type="entry name" value="Sensor protein FixL"/>
    <property type="match status" value="1"/>
</dbReference>
<evidence type="ECO:0000259" key="13">
    <source>
        <dbReference type="PROSITE" id="PS50113"/>
    </source>
</evidence>
<feature type="domain" description="PAS" evidence="12">
    <location>
        <begin position="36"/>
        <end position="110"/>
    </location>
</feature>
<dbReference type="PROSITE" id="PS50113">
    <property type="entry name" value="PAC"/>
    <property type="match status" value="1"/>
</dbReference>
<dbReference type="GO" id="GO:0005524">
    <property type="term" value="F:ATP binding"/>
    <property type="evidence" value="ECO:0007669"/>
    <property type="project" value="UniProtKB-KW"/>
</dbReference>
<dbReference type="GO" id="GO:0000155">
    <property type="term" value="F:phosphorelay sensor kinase activity"/>
    <property type="evidence" value="ECO:0007669"/>
    <property type="project" value="InterPro"/>
</dbReference>
<comment type="catalytic activity">
    <reaction evidence="1">
        <text>ATP + protein L-histidine = ADP + protein N-phospho-L-histidine.</text>
        <dbReference type="EC" id="2.7.13.3"/>
    </reaction>
</comment>
<dbReference type="SMART" id="SM00387">
    <property type="entry name" value="HATPase_c"/>
    <property type="match status" value="1"/>
</dbReference>
<keyword evidence="3" id="KW-0597">Phosphoprotein</keyword>
<dbReference type="InterPro" id="IPR005467">
    <property type="entry name" value="His_kinase_dom"/>
</dbReference>
<dbReference type="InterPro" id="IPR035965">
    <property type="entry name" value="PAS-like_dom_sf"/>
</dbReference>
<dbReference type="STRING" id="1085623.GNIT_3415"/>
<reference evidence="14 15" key="1">
    <citation type="journal article" date="2011" name="J. Bacteriol.">
        <title>Complete genome sequence of seawater bacterium Glaciecola nitratireducens FR1064T.</title>
        <authorList>
            <person name="Bian F."/>
            <person name="Qin Q.L."/>
            <person name="Xie B.B."/>
            <person name="Shu Y.L."/>
            <person name="Zhang X.Y."/>
            <person name="Yu Y."/>
            <person name="Chen B."/>
            <person name="Chen X.L."/>
            <person name="Zhou B.C."/>
            <person name="Zhang Y.Z."/>
        </authorList>
    </citation>
    <scope>NUCLEOTIDE SEQUENCE [LARGE SCALE GENOMIC DNA]</scope>
    <source>
        <strain evidence="15">JCM 12485 / KCTC 12276 / FR1064</strain>
    </source>
</reference>
<evidence type="ECO:0000256" key="6">
    <source>
        <dbReference type="ARBA" id="ARBA00022777"/>
    </source>
</evidence>
<dbReference type="SMART" id="SM00086">
    <property type="entry name" value="PAC"/>
    <property type="match status" value="2"/>
</dbReference>
<dbReference type="InterPro" id="IPR001610">
    <property type="entry name" value="PAC"/>
</dbReference>
<dbReference type="SUPFAM" id="SSF55874">
    <property type="entry name" value="ATPase domain of HSP90 chaperone/DNA topoisomerase II/histidine kinase"/>
    <property type="match status" value="1"/>
</dbReference>
<dbReference type="PRINTS" id="PR00344">
    <property type="entry name" value="BCTRLSENSOR"/>
</dbReference>
<dbReference type="Gene3D" id="3.30.450.20">
    <property type="entry name" value="PAS domain"/>
    <property type="match status" value="2"/>
</dbReference>
<dbReference type="Proteomes" id="UP000009282">
    <property type="component" value="Chromosome"/>
</dbReference>
<evidence type="ECO:0000256" key="3">
    <source>
        <dbReference type="ARBA" id="ARBA00022553"/>
    </source>
</evidence>
<gene>
    <name evidence="14" type="ordered locus">GNIT_3415</name>
</gene>
<keyword evidence="4" id="KW-0808">Transferase</keyword>
<dbReference type="Pfam" id="PF02518">
    <property type="entry name" value="HATPase_c"/>
    <property type="match status" value="1"/>
</dbReference>
<dbReference type="NCBIfam" id="TIGR00229">
    <property type="entry name" value="sensory_box"/>
    <property type="match status" value="2"/>
</dbReference>
<dbReference type="CDD" id="cd00130">
    <property type="entry name" value="PAS"/>
    <property type="match status" value="2"/>
</dbReference>
<dbReference type="SUPFAM" id="SSF47384">
    <property type="entry name" value="Homodimeric domain of signal transducing histidine kinase"/>
    <property type="match status" value="1"/>
</dbReference>
<keyword evidence="6 14" id="KW-0418">Kinase</keyword>
<dbReference type="EC" id="2.7.13.3" evidence="2"/>
<evidence type="ECO:0000313" key="15">
    <source>
        <dbReference type="Proteomes" id="UP000009282"/>
    </source>
</evidence>
<feature type="domain" description="PAS" evidence="12">
    <location>
        <begin position="173"/>
        <end position="236"/>
    </location>
</feature>
<dbReference type="InterPro" id="IPR003594">
    <property type="entry name" value="HATPase_dom"/>
</dbReference>
<dbReference type="HOGENOM" id="CLU_000445_114_39_6"/>
<dbReference type="Pfam" id="PF08447">
    <property type="entry name" value="PAS_3"/>
    <property type="match status" value="1"/>
</dbReference>
<comment type="function">
    <text evidence="9">Putative oxygen sensor; modulates the activity of FixJ, a transcriptional activator of nitrogen fixation fixK gene. FixL probably acts as a kinase that phosphorylates FixJ.</text>
</comment>
<keyword evidence="15" id="KW-1185">Reference proteome</keyword>
<dbReference type="InterPro" id="IPR004358">
    <property type="entry name" value="Sig_transdc_His_kin-like_C"/>
</dbReference>
<evidence type="ECO:0000256" key="5">
    <source>
        <dbReference type="ARBA" id="ARBA00022741"/>
    </source>
</evidence>
<dbReference type="SMART" id="SM00388">
    <property type="entry name" value="HisKA"/>
    <property type="match status" value="1"/>
</dbReference>